<dbReference type="Proteomes" id="UP000009172">
    <property type="component" value="Unassembled WGS sequence"/>
</dbReference>
<evidence type="ECO:0000313" key="3">
    <source>
        <dbReference type="Proteomes" id="UP000009172"/>
    </source>
</evidence>
<feature type="compositionally biased region" description="Basic and acidic residues" evidence="1">
    <location>
        <begin position="103"/>
        <end position="114"/>
    </location>
</feature>
<organism evidence="2 3">
    <name type="scientific">Trichophyton tonsurans (strain CBS 112818)</name>
    <name type="common">Scalp ringworm fungus</name>
    <dbReference type="NCBI Taxonomy" id="647933"/>
    <lineage>
        <taxon>Eukaryota</taxon>
        <taxon>Fungi</taxon>
        <taxon>Dikarya</taxon>
        <taxon>Ascomycota</taxon>
        <taxon>Pezizomycotina</taxon>
        <taxon>Eurotiomycetes</taxon>
        <taxon>Eurotiomycetidae</taxon>
        <taxon>Onygenales</taxon>
        <taxon>Arthrodermataceae</taxon>
        <taxon>Trichophyton</taxon>
    </lineage>
</organism>
<feature type="compositionally biased region" description="Polar residues" evidence="1">
    <location>
        <begin position="12"/>
        <end position="24"/>
    </location>
</feature>
<feature type="region of interest" description="Disordered" evidence="1">
    <location>
        <begin position="12"/>
        <end position="35"/>
    </location>
</feature>
<protein>
    <submittedName>
        <fullName evidence="2">Uncharacterized protein</fullName>
    </submittedName>
</protein>
<accession>F2S7H4</accession>
<gene>
    <name evidence="2" type="ORF">TESG_06790</name>
</gene>
<reference evidence="3" key="1">
    <citation type="journal article" date="2012" name="MBio">
        <title>Comparative genome analysis of Trichophyton rubrum and related dermatophytes reveals candidate genes involved in infection.</title>
        <authorList>
            <person name="Martinez D.A."/>
            <person name="Oliver B.G."/>
            <person name="Graeser Y."/>
            <person name="Goldberg J.M."/>
            <person name="Li W."/>
            <person name="Martinez-Rossi N.M."/>
            <person name="Monod M."/>
            <person name="Shelest E."/>
            <person name="Barton R.C."/>
            <person name="Birch E."/>
            <person name="Brakhage A.A."/>
            <person name="Chen Z."/>
            <person name="Gurr S.J."/>
            <person name="Heiman D."/>
            <person name="Heitman J."/>
            <person name="Kosti I."/>
            <person name="Rossi A."/>
            <person name="Saif S."/>
            <person name="Samalova M."/>
            <person name="Saunders C.W."/>
            <person name="Shea T."/>
            <person name="Summerbell R.C."/>
            <person name="Xu J."/>
            <person name="Young S."/>
            <person name="Zeng Q."/>
            <person name="Birren B.W."/>
            <person name="Cuomo C.A."/>
            <person name="White T.C."/>
        </authorList>
    </citation>
    <scope>NUCLEOTIDE SEQUENCE [LARGE SCALE GENOMIC DNA]</scope>
    <source>
        <strain evidence="3">CBS 112818</strain>
    </source>
</reference>
<evidence type="ECO:0000256" key="1">
    <source>
        <dbReference type="SAM" id="MobiDB-lite"/>
    </source>
</evidence>
<dbReference type="AlphaFoldDB" id="F2S7H4"/>
<feature type="region of interest" description="Disordered" evidence="1">
    <location>
        <begin position="103"/>
        <end position="125"/>
    </location>
</feature>
<keyword evidence="3" id="KW-1185">Reference proteome</keyword>
<dbReference type="EMBL" id="GG698523">
    <property type="protein sequence ID" value="EGD99523.1"/>
    <property type="molecule type" value="Genomic_DNA"/>
</dbReference>
<name>F2S7H4_TRIT1</name>
<proteinExistence type="predicted"/>
<dbReference type="HOGENOM" id="CLU_1134250_0_0_1"/>
<evidence type="ECO:0000313" key="2">
    <source>
        <dbReference type="EMBL" id="EGD99523.1"/>
    </source>
</evidence>
<sequence length="245" mass="26534">MGAIAMGVLSTLGSSPSKSRNPLQHSPDAQGDLGGQECNPVGHLSICESGRQSLPALVLLFIFFWRCGGSSGRGSAFCLAARLGSWRFASVVVSERDELGMGRSVEEADRDTKRSQLAKAGGSKPISDLRGTEGAFACDQLCEASCSVGKLACFVMQRCWSPPPSKYPFDVKYGIAGVRIWDGVLSLHCDWRKGRALILTPKGSMMSVWRQSAAFRASLAGLAWLLRLFTLSFDNKMVHQSLRKQ</sequence>